<evidence type="ECO:0000256" key="3">
    <source>
        <dbReference type="ARBA" id="ARBA00022692"/>
    </source>
</evidence>
<dbReference type="InterPro" id="IPR012902">
    <property type="entry name" value="N_methyl_site"/>
</dbReference>
<evidence type="ECO:0000313" key="7">
    <source>
        <dbReference type="Proteomes" id="UP000033860"/>
    </source>
</evidence>
<dbReference type="SUPFAM" id="SSF54523">
    <property type="entry name" value="Pili subunits"/>
    <property type="match status" value="1"/>
</dbReference>
<dbReference type="Pfam" id="PF07963">
    <property type="entry name" value="N_methyl"/>
    <property type="match status" value="1"/>
</dbReference>
<dbReference type="InterPro" id="IPR000983">
    <property type="entry name" value="Bac_GSPG_pilin"/>
</dbReference>
<dbReference type="InterPro" id="IPR045584">
    <property type="entry name" value="Pilin-like"/>
</dbReference>
<evidence type="ECO:0000256" key="1">
    <source>
        <dbReference type="ARBA" id="ARBA00004167"/>
    </source>
</evidence>
<keyword evidence="3" id="KW-0812">Transmembrane</keyword>
<evidence type="ECO:0000256" key="4">
    <source>
        <dbReference type="ARBA" id="ARBA00022989"/>
    </source>
</evidence>
<dbReference type="PANTHER" id="PTHR30093">
    <property type="entry name" value="GENERAL SECRETION PATHWAY PROTEIN G"/>
    <property type="match status" value="1"/>
</dbReference>
<organism evidence="6 7">
    <name type="scientific">Candidatus Beckwithbacteria bacterium GW2011_GWB1_47_15</name>
    <dbReference type="NCBI Taxonomy" id="1618371"/>
    <lineage>
        <taxon>Bacteria</taxon>
        <taxon>Candidatus Beckwithiibacteriota</taxon>
    </lineage>
</organism>
<dbReference type="GO" id="GO:0016020">
    <property type="term" value="C:membrane"/>
    <property type="evidence" value="ECO:0007669"/>
    <property type="project" value="UniProtKB-SubCell"/>
</dbReference>
<dbReference type="AlphaFoldDB" id="A0A0G1RV08"/>
<proteinExistence type="predicted"/>
<evidence type="ECO:0000256" key="5">
    <source>
        <dbReference type="ARBA" id="ARBA00023136"/>
    </source>
</evidence>
<dbReference type="GO" id="GO:0015628">
    <property type="term" value="P:protein secretion by the type II secretion system"/>
    <property type="evidence" value="ECO:0007669"/>
    <property type="project" value="InterPro"/>
</dbReference>
<dbReference type="EMBL" id="LCNT01000004">
    <property type="protein sequence ID" value="KKU61114.1"/>
    <property type="molecule type" value="Genomic_DNA"/>
</dbReference>
<sequence length="153" mass="16257">MKKGFTLIELLVAMAIIGVLATLVLANLSDARARARDSKRKSELTALKTSLRLYYNDNQTYPTNNASNEIVACGAAGNEACPAEGEFSLGISPDDTVYMKQLPDEYAYTQQDSGQGFLLSVVLENASDPDLTTSAAACGVASPASLTYYVCAD</sequence>
<dbReference type="PROSITE" id="PS00409">
    <property type="entry name" value="PROKAR_NTER_METHYL"/>
    <property type="match status" value="1"/>
</dbReference>
<comment type="caution">
    <text evidence="6">The sequence shown here is derived from an EMBL/GenBank/DDBJ whole genome shotgun (WGS) entry which is preliminary data.</text>
</comment>
<dbReference type="Proteomes" id="UP000033860">
    <property type="component" value="Unassembled WGS sequence"/>
</dbReference>
<keyword evidence="4" id="KW-1133">Transmembrane helix</keyword>
<reference evidence="6 7" key="1">
    <citation type="journal article" date="2015" name="Nature">
        <title>rRNA introns, odd ribosomes, and small enigmatic genomes across a large radiation of phyla.</title>
        <authorList>
            <person name="Brown C.T."/>
            <person name="Hug L.A."/>
            <person name="Thomas B.C."/>
            <person name="Sharon I."/>
            <person name="Castelle C.J."/>
            <person name="Singh A."/>
            <person name="Wilkins M.J."/>
            <person name="Williams K.H."/>
            <person name="Banfield J.F."/>
        </authorList>
    </citation>
    <scope>NUCLEOTIDE SEQUENCE [LARGE SCALE GENOMIC DNA]</scope>
</reference>
<keyword evidence="5" id="KW-0472">Membrane</keyword>
<accession>A0A0G1RV08</accession>
<protein>
    <submittedName>
        <fullName evidence="6">Pseudopilin, cryptic, general secretion pathway</fullName>
    </submittedName>
</protein>
<dbReference type="PANTHER" id="PTHR30093:SF44">
    <property type="entry name" value="TYPE II SECRETION SYSTEM CORE PROTEIN G"/>
    <property type="match status" value="1"/>
</dbReference>
<keyword evidence="2" id="KW-0488">Methylation</keyword>
<name>A0A0G1RV08_9BACT</name>
<dbReference type="GO" id="GO:0015627">
    <property type="term" value="C:type II protein secretion system complex"/>
    <property type="evidence" value="ECO:0007669"/>
    <property type="project" value="InterPro"/>
</dbReference>
<evidence type="ECO:0000313" key="6">
    <source>
        <dbReference type="EMBL" id="KKU61114.1"/>
    </source>
</evidence>
<dbReference type="NCBIfam" id="TIGR02532">
    <property type="entry name" value="IV_pilin_GFxxxE"/>
    <property type="match status" value="1"/>
</dbReference>
<evidence type="ECO:0000256" key="2">
    <source>
        <dbReference type="ARBA" id="ARBA00022481"/>
    </source>
</evidence>
<comment type="subcellular location">
    <subcellularLocation>
        <location evidence="1">Membrane</location>
        <topology evidence="1">Single-pass membrane protein</topology>
    </subcellularLocation>
</comment>
<dbReference type="Gene3D" id="3.30.700.10">
    <property type="entry name" value="Glycoprotein, Type 4 Pilin"/>
    <property type="match status" value="1"/>
</dbReference>
<dbReference type="PRINTS" id="PR00813">
    <property type="entry name" value="BCTERIALGSPG"/>
</dbReference>
<gene>
    <name evidence="6" type="ORF">UX85_C0004G0035</name>
</gene>